<dbReference type="Proteomes" id="UP001153709">
    <property type="component" value="Chromosome 4"/>
</dbReference>
<organism evidence="1 2">
    <name type="scientific">Diabrotica balteata</name>
    <name type="common">Banded cucumber beetle</name>
    <dbReference type="NCBI Taxonomy" id="107213"/>
    <lineage>
        <taxon>Eukaryota</taxon>
        <taxon>Metazoa</taxon>
        <taxon>Ecdysozoa</taxon>
        <taxon>Arthropoda</taxon>
        <taxon>Hexapoda</taxon>
        <taxon>Insecta</taxon>
        <taxon>Pterygota</taxon>
        <taxon>Neoptera</taxon>
        <taxon>Endopterygota</taxon>
        <taxon>Coleoptera</taxon>
        <taxon>Polyphaga</taxon>
        <taxon>Cucujiformia</taxon>
        <taxon>Chrysomeloidea</taxon>
        <taxon>Chrysomelidae</taxon>
        <taxon>Galerucinae</taxon>
        <taxon>Diabroticina</taxon>
        <taxon>Diabroticites</taxon>
        <taxon>Diabrotica</taxon>
    </lineage>
</organism>
<sequence length="123" mass="13808">MSKLRENIVILGTREAFLKVVSGYKGRNFRKLLEVTFRGMDLHLVLEEYEQEENRAGMQKVNVKEGGKSYAELLKEIKSSVDTKKEGISAKSAKKTRGGDFILEVAGKEQAECLKKTIVALTE</sequence>
<dbReference type="EMBL" id="OU898279">
    <property type="protein sequence ID" value="CAG9833243.1"/>
    <property type="molecule type" value="Genomic_DNA"/>
</dbReference>
<name>A0A9N9SW97_DIABA</name>
<reference evidence="1" key="1">
    <citation type="submission" date="2022-01" db="EMBL/GenBank/DDBJ databases">
        <authorList>
            <person name="King R."/>
        </authorList>
    </citation>
    <scope>NUCLEOTIDE SEQUENCE</scope>
</reference>
<protein>
    <submittedName>
        <fullName evidence="1">Uncharacterized protein</fullName>
    </submittedName>
</protein>
<accession>A0A9N9SW97</accession>
<proteinExistence type="predicted"/>
<evidence type="ECO:0000313" key="2">
    <source>
        <dbReference type="Proteomes" id="UP001153709"/>
    </source>
</evidence>
<dbReference type="OrthoDB" id="6784331at2759"/>
<keyword evidence="2" id="KW-1185">Reference proteome</keyword>
<evidence type="ECO:0000313" key="1">
    <source>
        <dbReference type="EMBL" id="CAG9833243.1"/>
    </source>
</evidence>
<gene>
    <name evidence="1" type="ORF">DIABBA_LOCUS6654</name>
</gene>
<dbReference type="AlphaFoldDB" id="A0A9N9SW97"/>